<sequence>MEFPHLSKYHAFFLREYPIYVKITRLFFENTPLRRIS</sequence>
<comment type="caution">
    <text evidence="1">The sequence shown here is derived from an EMBL/GenBank/DDBJ whole genome shotgun (WGS) entry which is preliminary data.</text>
</comment>
<name>S7KMA5_9CHLA</name>
<organism evidence="1 2">
    <name type="scientific">Chlamydia ibidis</name>
    <dbReference type="NCBI Taxonomy" id="1405396"/>
    <lineage>
        <taxon>Bacteria</taxon>
        <taxon>Pseudomonadati</taxon>
        <taxon>Chlamydiota</taxon>
        <taxon>Chlamydiia</taxon>
        <taxon>Chlamydiales</taxon>
        <taxon>Chlamydiaceae</taxon>
        <taxon>Chlamydia/Chlamydophila group</taxon>
        <taxon>Chlamydia</taxon>
    </lineage>
</organism>
<dbReference type="Proteomes" id="UP000016200">
    <property type="component" value="Unassembled WGS sequence"/>
</dbReference>
<evidence type="ECO:0000313" key="2">
    <source>
        <dbReference type="Proteomes" id="UP000016200"/>
    </source>
</evidence>
<dbReference type="AlphaFoldDB" id="S7KMA5"/>
<proteinExistence type="predicted"/>
<dbReference type="EMBL" id="ATNB01000028">
    <property type="protein sequence ID" value="EPP35580.1"/>
    <property type="molecule type" value="Genomic_DNA"/>
</dbReference>
<evidence type="ECO:0000313" key="1">
    <source>
        <dbReference type="EMBL" id="EPP35580.1"/>
    </source>
</evidence>
<gene>
    <name evidence="1" type="ORF">CP10139811_1659</name>
</gene>
<accession>S7KMA5</accession>
<dbReference type="HOGENOM" id="CLU_131228_2_2_0"/>
<protein>
    <submittedName>
        <fullName evidence="1">Uncharacterized protein</fullName>
    </submittedName>
</protein>
<reference evidence="1 2" key="1">
    <citation type="submission" date="2013-04" db="EMBL/GenBank/DDBJ databases">
        <title>Genome sequence of Chlamydia psittaci 10-1398/11.</title>
        <authorList>
            <person name="Huot-Creasy H."/>
            <person name="McCracken C.L."/>
            <person name="Humphries M."/>
            <person name="Sachse K."/>
            <person name="Laroucau K."/>
            <person name="Bavoil P."/>
            <person name="Myers G.S."/>
        </authorList>
    </citation>
    <scope>NUCLEOTIDE SEQUENCE [LARGE SCALE GENOMIC DNA]</scope>
    <source>
        <strain evidence="1 2">10_1398_11</strain>
    </source>
</reference>